<accession>A0A6M0RW41</accession>
<dbReference type="PRINTS" id="PR00862">
    <property type="entry name" value="PROLIGOPTASE"/>
</dbReference>
<evidence type="ECO:0000259" key="5">
    <source>
        <dbReference type="Pfam" id="PF00326"/>
    </source>
</evidence>
<evidence type="ECO:0000256" key="1">
    <source>
        <dbReference type="ARBA" id="ARBA00005228"/>
    </source>
</evidence>
<dbReference type="PANTHER" id="PTHR11757:SF19">
    <property type="entry name" value="PROLYL ENDOPEPTIDASE-LIKE"/>
    <property type="match status" value="1"/>
</dbReference>
<dbReference type="Gene3D" id="3.40.50.1820">
    <property type="entry name" value="alpha/beta hydrolase"/>
    <property type="match status" value="1"/>
</dbReference>
<evidence type="ECO:0000313" key="8">
    <source>
        <dbReference type="Proteomes" id="UP000481033"/>
    </source>
</evidence>
<dbReference type="AlphaFoldDB" id="A0A6M0RW41"/>
<proteinExistence type="inferred from homology"/>
<reference evidence="7 8" key="1">
    <citation type="journal article" date="2020" name="Microb. Ecol.">
        <title>Ecogenomics of the Marine Benthic Filamentous Cyanobacterium Adonisia.</title>
        <authorList>
            <person name="Walter J.M."/>
            <person name="Coutinho F.H."/>
            <person name="Leomil L."/>
            <person name="Hargreaves P.I."/>
            <person name="Campeao M.E."/>
            <person name="Vieira V.V."/>
            <person name="Silva B.S."/>
            <person name="Fistarol G.O."/>
            <person name="Salomon P.S."/>
            <person name="Sawabe T."/>
            <person name="Mino S."/>
            <person name="Hosokawa M."/>
            <person name="Miyashita H."/>
            <person name="Maruyama F."/>
            <person name="van Verk M.C."/>
            <person name="Dutilh B.E."/>
            <person name="Thompson C.C."/>
            <person name="Thompson F.L."/>
        </authorList>
    </citation>
    <scope>NUCLEOTIDE SEQUENCE [LARGE SCALE GENOMIC DNA]</scope>
    <source>
        <strain evidence="7 8">CCMR0081</strain>
    </source>
</reference>
<keyword evidence="2" id="KW-0645">Protease</keyword>
<dbReference type="GO" id="GO:0006508">
    <property type="term" value="P:proteolysis"/>
    <property type="evidence" value="ECO:0007669"/>
    <property type="project" value="UniProtKB-KW"/>
</dbReference>
<feature type="domain" description="Peptidase S9A N-terminal" evidence="6">
    <location>
        <begin position="8"/>
        <end position="408"/>
    </location>
</feature>
<dbReference type="SUPFAM" id="SSF50993">
    <property type="entry name" value="Peptidase/esterase 'gauge' domain"/>
    <property type="match status" value="1"/>
</dbReference>
<dbReference type="FunFam" id="3.40.50.1820:FF:000005">
    <property type="entry name" value="Prolyl endopeptidase"/>
    <property type="match status" value="1"/>
</dbReference>
<dbReference type="Pfam" id="PF02897">
    <property type="entry name" value="Peptidase_S9_N"/>
    <property type="match status" value="1"/>
</dbReference>
<dbReference type="Pfam" id="PF00326">
    <property type="entry name" value="Peptidase_S9"/>
    <property type="match status" value="1"/>
</dbReference>
<comment type="caution">
    <text evidence="7">The sequence shown here is derived from an EMBL/GenBank/DDBJ whole genome shotgun (WGS) entry which is preliminary data.</text>
</comment>
<dbReference type="GO" id="GO:0004252">
    <property type="term" value="F:serine-type endopeptidase activity"/>
    <property type="evidence" value="ECO:0007669"/>
    <property type="project" value="InterPro"/>
</dbReference>
<feature type="domain" description="Peptidase S9 prolyl oligopeptidase catalytic" evidence="5">
    <location>
        <begin position="469"/>
        <end position="684"/>
    </location>
</feature>
<dbReference type="InterPro" id="IPR051543">
    <property type="entry name" value="Serine_Peptidase_S9A"/>
</dbReference>
<protein>
    <submittedName>
        <fullName evidence="7">S9 family peptidase</fullName>
    </submittedName>
</protein>
<keyword evidence="8" id="KW-1185">Reference proteome</keyword>
<dbReference type="PANTHER" id="PTHR11757">
    <property type="entry name" value="PROTEASE FAMILY S9A OLIGOPEPTIDASE"/>
    <property type="match status" value="1"/>
</dbReference>
<evidence type="ECO:0000259" key="6">
    <source>
        <dbReference type="Pfam" id="PF02897"/>
    </source>
</evidence>
<dbReference type="SUPFAM" id="SSF53474">
    <property type="entry name" value="alpha/beta-Hydrolases"/>
    <property type="match status" value="1"/>
</dbReference>
<sequence length="701" mass="79593">MTSGAPIAKKQPKTLEKHGDVRIDDYYWLCDRDSPETLDYLKAENIYTDAQTSHNKSFQRALYDEMLGRIQESDLSVPTKDGDYYYYSRTEEGKAYRILCRKQGSLDAPEEILLDENELAEEHEFFALGDYETSLDHQLLAYATDTNGSERCTLVFKDLTTGNLYPEKIENISEVIWANDNRTVFYTRLDDAHRPYQVWKHRLGEDPGNDQLVYEETDDAFYLSVGGTRSEAYLFISINSKITSEIWILDANNPDGEFQIVCPRKHGVEYSISHHPGNNHTLDRFYIVTNEDAINSKLMVTPVNALGQENWKTVIPHRPDVQLTGISVFIDHLIIYERQGGLPTIRIHKLSTGEDTALEFPEPTYSVWSGAMPEFDNKTLRFTYTSLITPSSVFDYDMDTHERELKKEMPVLGGYDRSLYQSEWLMAKAPDGTEVPISLVYKKGTERNGNSPLFLYGYGSYGASSSAYFSSIRLSLLDRGVIYAIAHIRGGGEMGRPWYEDGKFLHKKNTFTDFIACAEYLIDNQWTSADKLAIYGGSAGGLLIGAVLNMRPELFKVALAAVPFVDVVTTILDPSLPLSVMEWDEWGNPNEKAYYDYMKSYSPYDNVTAQKYPDLLITGGLNDPRVSYWEPAKWTAKLRELKTDQNKLLLKTNMDAGHGGASGRYGWLEETAFEYAFMLDSLGGTSINSKIESQYEIMVTD</sequence>
<gene>
    <name evidence="7" type="ORF">DXZ20_33120</name>
</gene>
<evidence type="ECO:0000256" key="2">
    <source>
        <dbReference type="ARBA" id="ARBA00022670"/>
    </source>
</evidence>
<dbReference type="InterPro" id="IPR001375">
    <property type="entry name" value="Peptidase_S9_cat"/>
</dbReference>
<dbReference type="EMBL" id="QXHD01000004">
    <property type="protein sequence ID" value="NEZ60399.1"/>
    <property type="molecule type" value="Genomic_DNA"/>
</dbReference>
<dbReference type="Gene3D" id="2.130.10.120">
    <property type="entry name" value="Prolyl oligopeptidase, N-terminal domain"/>
    <property type="match status" value="1"/>
</dbReference>
<evidence type="ECO:0000313" key="7">
    <source>
        <dbReference type="EMBL" id="NEZ60399.1"/>
    </source>
</evidence>
<comment type="similarity">
    <text evidence="1">Belongs to the peptidase S9A family.</text>
</comment>
<dbReference type="InterPro" id="IPR002470">
    <property type="entry name" value="Peptidase_S9A"/>
</dbReference>
<dbReference type="InterPro" id="IPR029058">
    <property type="entry name" value="AB_hydrolase_fold"/>
</dbReference>
<keyword evidence="3" id="KW-0378">Hydrolase</keyword>
<evidence type="ECO:0000256" key="4">
    <source>
        <dbReference type="ARBA" id="ARBA00022825"/>
    </source>
</evidence>
<dbReference type="RefSeq" id="WP_163703699.1">
    <property type="nucleotide sequence ID" value="NZ_QXHD01000004.1"/>
</dbReference>
<name>A0A6M0RW41_9CYAN</name>
<keyword evidence="4" id="KW-0720">Serine protease</keyword>
<evidence type="ECO:0000256" key="3">
    <source>
        <dbReference type="ARBA" id="ARBA00022801"/>
    </source>
</evidence>
<organism evidence="7 8">
    <name type="scientific">Adonisia turfae CCMR0081</name>
    <dbReference type="NCBI Taxonomy" id="2292702"/>
    <lineage>
        <taxon>Bacteria</taxon>
        <taxon>Bacillati</taxon>
        <taxon>Cyanobacteriota</taxon>
        <taxon>Adonisia</taxon>
        <taxon>Adonisia turfae</taxon>
    </lineage>
</organism>
<dbReference type="InterPro" id="IPR023302">
    <property type="entry name" value="Pept_S9A_N"/>
</dbReference>
<dbReference type="Proteomes" id="UP000481033">
    <property type="component" value="Unassembled WGS sequence"/>
</dbReference>